<dbReference type="PANTHER" id="PTHR31468:SF8">
    <property type="entry name" value="1,3-BETA-GLUCANOSYLTRANSFERASE GAS2"/>
    <property type="match status" value="1"/>
</dbReference>
<comment type="similarity">
    <text evidence="2 5">Belongs to the glycosyl hydrolase 72 family.</text>
</comment>
<evidence type="ECO:0000256" key="4">
    <source>
        <dbReference type="ARBA" id="ARBA00023180"/>
    </source>
</evidence>
<dbReference type="Proteomes" id="UP000490939">
    <property type="component" value="Unassembled WGS sequence"/>
</dbReference>
<dbReference type="SUPFAM" id="SSF51445">
    <property type="entry name" value="(Trans)glycosidases"/>
    <property type="match status" value="1"/>
</dbReference>
<dbReference type="GO" id="GO:0005886">
    <property type="term" value="C:plasma membrane"/>
    <property type="evidence" value="ECO:0007669"/>
    <property type="project" value="UniProtKB-SubCell"/>
</dbReference>
<dbReference type="PANTHER" id="PTHR31468">
    <property type="entry name" value="1,3-BETA-GLUCANOSYLTRANSFERASE GAS1"/>
    <property type="match status" value="1"/>
</dbReference>
<evidence type="ECO:0000256" key="5">
    <source>
        <dbReference type="RuleBase" id="RU361209"/>
    </source>
</evidence>
<organism evidence="6 7">
    <name type="scientific">Venturia inaequalis</name>
    <name type="common">Apple scab fungus</name>
    <dbReference type="NCBI Taxonomy" id="5025"/>
    <lineage>
        <taxon>Eukaryota</taxon>
        <taxon>Fungi</taxon>
        <taxon>Dikarya</taxon>
        <taxon>Ascomycota</taxon>
        <taxon>Pezizomycotina</taxon>
        <taxon>Dothideomycetes</taxon>
        <taxon>Pleosporomycetidae</taxon>
        <taxon>Venturiales</taxon>
        <taxon>Venturiaceae</taxon>
        <taxon>Venturia</taxon>
    </lineage>
</organism>
<dbReference type="GO" id="GO:0071970">
    <property type="term" value="P:fungal-type cell wall (1-&gt;3)-beta-D-glucan biosynthetic process"/>
    <property type="evidence" value="ECO:0007669"/>
    <property type="project" value="TreeGrafter"/>
</dbReference>
<dbReference type="InterPro" id="IPR017853">
    <property type="entry name" value="GH"/>
</dbReference>
<keyword evidence="5" id="KW-0472">Membrane</keyword>
<protein>
    <recommendedName>
        <fullName evidence="5">1,3-beta-glucanosyltransferase</fullName>
        <ecNumber evidence="5">2.4.1.-</ecNumber>
    </recommendedName>
</protein>
<reference evidence="6 7" key="1">
    <citation type="submission" date="2019-07" db="EMBL/GenBank/DDBJ databases">
        <title>Venturia inaequalis Genome Resource.</title>
        <authorList>
            <person name="Lichtner F.J."/>
        </authorList>
    </citation>
    <scope>NUCLEOTIDE SEQUENCE [LARGE SCALE GENOMIC DNA]</scope>
    <source>
        <strain evidence="6 7">DMI_063113</strain>
    </source>
</reference>
<keyword evidence="5" id="KW-0808">Transferase</keyword>
<evidence type="ECO:0000313" key="6">
    <source>
        <dbReference type="EMBL" id="KAE9973835.1"/>
    </source>
</evidence>
<dbReference type="Pfam" id="PF03198">
    <property type="entry name" value="Glyco_hydro_72"/>
    <property type="match status" value="1"/>
</dbReference>
<comment type="function">
    <text evidence="5">Splits internally a 1,3-beta-glucan molecule and transfers the newly generated reducing end (the donor) to the non-reducing end of another 1,3-beta-glucan molecule (the acceptor) forming a 1,3-beta linkage, resulting in the elongation of 1,3-beta-glucan chains in the cell wall.</text>
</comment>
<comment type="caution">
    <text evidence="6">The sequence shown here is derived from an EMBL/GenBank/DDBJ whole genome shotgun (WGS) entry which is preliminary data.</text>
</comment>
<dbReference type="GO" id="GO:0031505">
    <property type="term" value="P:fungal-type cell wall organization"/>
    <property type="evidence" value="ECO:0007669"/>
    <property type="project" value="TreeGrafter"/>
</dbReference>
<proteinExistence type="inferred from homology"/>
<dbReference type="GO" id="GO:0042124">
    <property type="term" value="F:1,3-beta-glucanosyltransferase activity"/>
    <property type="evidence" value="ECO:0007669"/>
    <property type="project" value="TreeGrafter"/>
</dbReference>
<dbReference type="EMBL" id="WNWR01000579">
    <property type="protein sequence ID" value="KAE9973835.1"/>
    <property type="molecule type" value="Genomic_DNA"/>
</dbReference>
<keyword evidence="5" id="KW-0336">GPI-anchor</keyword>
<evidence type="ECO:0000256" key="1">
    <source>
        <dbReference type="ARBA" id="ARBA00004609"/>
    </source>
</evidence>
<keyword evidence="5" id="KW-0449">Lipoprotein</keyword>
<evidence type="ECO:0000256" key="2">
    <source>
        <dbReference type="ARBA" id="ARBA00007528"/>
    </source>
</evidence>
<comment type="subcellular location">
    <subcellularLocation>
        <location evidence="1 5">Cell membrane</location>
        <topology evidence="1 5">Lipid-anchor</topology>
        <topology evidence="1 5">GPI-anchor</topology>
    </subcellularLocation>
</comment>
<name>A0A8H3UPE4_VENIN</name>
<keyword evidence="4" id="KW-0325">Glycoprotein</keyword>
<dbReference type="AlphaFoldDB" id="A0A8H3UPE4"/>
<sequence>MLPFVLELTLRFKGRDIWGKAPWTSKHLEHARKVIDEMQRYDNTAGFFLGNQLASILAYEHSYVAPFLKSAIRDVKSYIKKKKYRSVPIGFEDNTRQPLYPPLVREYLTCPTLKETDLDADFFAQTIHQDCYGGEADASGKVKTMIETLASKSQNSTIPVIVTDLGGNSCATRTFAEMDALYSNDLSGAFLQYDPIYPFRFDHRLVNYQNHYLMDPAGEDLHNEVLTPTPVKPSFDNLKEKWATLKPVGVRKDKYSPTARRPPCPSYQSELWGMNGAVALPKVDQVFDNELKKSWETQKADAKSGTQSRKPVGSTAFVHGLLAVLAMIA</sequence>
<keyword evidence="7" id="KW-1185">Reference proteome</keyword>
<gene>
    <name evidence="6" type="ORF">EG327_008949</name>
</gene>
<accession>A0A8H3UPE4</accession>
<keyword evidence="3" id="KW-0732">Signal</keyword>
<dbReference type="Gene3D" id="3.20.20.80">
    <property type="entry name" value="Glycosidases"/>
    <property type="match status" value="1"/>
</dbReference>
<dbReference type="GO" id="GO:0098552">
    <property type="term" value="C:side of membrane"/>
    <property type="evidence" value="ECO:0007669"/>
    <property type="project" value="UniProtKB-KW"/>
</dbReference>
<evidence type="ECO:0000313" key="7">
    <source>
        <dbReference type="Proteomes" id="UP000490939"/>
    </source>
</evidence>
<evidence type="ECO:0000256" key="3">
    <source>
        <dbReference type="ARBA" id="ARBA00022729"/>
    </source>
</evidence>
<dbReference type="EC" id="2.4.1.-" evidence="5"/>
<dbReference type="InterPro" id="IPR004886">
    <property type="entry name" value="Glucanosyltransferase"/>
</dbReference>